<sequence>MTAETTAETRWLTAEEQCIWRTFLAMTKQLNSALARQMQAESDLSIADFEVLVALTDTPDGTVRCAELARCLAWEKSRLSHHITRMQKRGLVDKRACPTDGRGALVVITDRGRRAIEQAAPRHVETVRRLVFDKLTEDELTQLRTISARILEGLDGELPE</sequence>
<dbReference type="InterPro" id="IPR000835">
    <property type="entry name" value="HTH_MarR-typ"/>
</dbReference>
<dbReference type="PRINTS" id="PR00598">
    <property type="entry name" value="HTHMARR"/>
</dbReference>
<dbReference type="EMBL" id="QGUI02000057">
    <property type="protein sequence ID" value="MFO7191895.1"/>
    <property type="molecule type" value="Genomic_DNA"/>
</dbReference>
<name>A0ABD6FFA8_9PSEU</name>
<dbReference type="GO" id="GO:0006355">
    <property type="term" value="P:regulation of DNA-templated transcription"/>
    <property type="evidence" value="ECO:0007669"/>
    <property type="project" value="UniProtKB-ARBA"/>
</dbReference>
<accession>A0ABD6FFA8</accession>
<dbReference type="InterPro" id="IPR039422">
    <property type="entry name" value="MarR/SlyA-like"/>
</dbReference>
<evidence type="ECO:0000313" key="3">
    <source>
        <dbReference type="Proteomes" id="UP000249324"/>
    </source>
</evidence>
<dbReference type="Proteomes" id="UP000249324">
    <property type="component" value="Unassembled WGS sequence"/>
</dbReference>
<proteinExistence type="predicted"/>
<dbReference type="AlphaFoldDB" id="A0ABD6FFA8"/>
<gene>
    <name evidence="2" type="ORF">DIU77_006585</name>
</gene>
<protein>
    <submittedName>
        <fullName evidence="2">MarR family transcriptional regulator</fullName>
    </submittedName>
</protein>
<dbReference type="PANTHER" id="PTHR33164:SF99">
    <property type="entry name" value="MARR FAMILY REGULATORY PROTEIN"/>
    <property type="match status" value="1"/>
</dbReference>
<dbReference type="InterPro" id="IPR036390">
    <property type="entry name" value="WH_DNA-bd_sf"/>
</dbReference>
<organism evidence="2 3">
    <name type="scientific">Thermocrispum agreste</name>
    <dbReference type="NCBI Taxonomy" id="37925"/>
    <lineage>
        <taxon>Bacteria</taxon>
        <taxon>Bacillati</taxon>
        <taxon>Actinomycetota</taxon>
        <taxon>Actinomycetes</taxon>
        <taxon>Pseudonocardiales</taxon>
        <taxon>Pseudonocardiaceae</taxon>
        <taxon>Thermocrispum</taxon>
    </lineage>
</organism>
<dbReference type="SUPFAM" id="SSF46785">
    <property type="entry name" value="Winged helix' DNA-binding domain"/>
    <property type="match status" value="1"/>
</dbReference>
<evidence type="ECO:0000259" key="1">
    <source>
        <dbReference type="PROSITE" id="PS50995"/>
    </source>
</evidence>
<dbReference type="SMART" id="SM00347">
    <property type="entry name" value="HTH_MARR"/>
    <property type="match status" value="1"/>
</dbReference>
<dbReference type="Gene3D" id="1.10.10.10">
    <property type="entry name" value="Winged helix-like DNA-binding domain superfamily/Winged helix DNA-binding domain"/>
    <property type="match status" value="1"/>
</dbReference>
<evidence type="ECO:0000313" key="2">
    <source>
        <dbReference type="EMBL" id="MFO7191895.1"/>
    </source>
</evidence>
<feature type="domain" description="HTH marR-type" evidence="1">
    <location>
        <begin position="16"/>
        <end position="152"/>
    </location>
</feature>
<comment type="caution">
    <text evidence="2">The sequence shown here is derived from an EMBL/GenBank/DDBJ whole genome shotgun (WGS) entry which is preliminary data.</text>
</comment>
<dbReference type="InterPro" id="IPR036388">
    <property type="entry name" value="WH-like_DNA-bd_sf"/>
</dbReference>
<dbReference type="PANTHER" id="PTHR33164">
    <property type="entry name" value="TRANSCRIPTIONAL REGULATOR, MARR FAMILY"/>
    <property type="match status" value="1"/>
</dbReference>
<dbReference type="PROSITE" id="PS50995">
    <property type="entry name" value="HTH_MARR_2"/>
    <property type="match status" value="1"/>
</dbReference>
<dbReference type="Pfam" id="PF12802">
    <property type="entry name" value="MarR_2"/>
    <property type="match status" value="1"/>
</dbReference>
<reference evidence="2 3" key="1">
    <citation type="journal article" date="2021" name="BMC Genomics">
        <title>Genome-resolved metagenome and metatranscriptome analyses of thermophilic composting reveal key bacterial players and their metabolic interactions.</title>
        <authorList>
            <person name="Braga L.P.P."/>
            <person name="Pereira R.V."/>
            <person name="Martins L.F."/>
            <person name="Moura L.M.S."/>
            <person name="Sanchez F.B."/>
            <person name="Patane J.S.L."/>
            <person name="da Silva A.M."/>
            <person name="Setubal J.C."/>
        </authorList>
    </citation>
    <scope>NUCLEOTIDE SEQUENCE [LARGE SCALE GENOMIC DNA]</scope>
    <source>
        <strain evidence="2">ZC4RG45</strain>
    </source>
</reference>